<dbReference type="Proteomes" id="UP000274922">
    <property type="component" value="Unassembled WGS sequence"/>
</dbReference>
<sequence length="149" mass="14363">MVAALLPIVATDADDEAVEVRFMSAGDVDLLLLLPLSPGAVPRAVDRHASGMSRLLLQASTTVGAGEAVAIVDTGDASAAVVVAVVSEAEMAKTAGEAGTFTAATWLTVAGGGVGVASGRMGLATASASVAVSVSSEIEPGSAMGAPGA</sequence>
<protein>
    <submittedName>
        <fullName evidence="1">Uncharacterized protein</fullName>
    </submittedName>
</protein>
<feature type="non-terminal residue" evidence="1">
    <location>
        <position position="149"/>
    </location>
</feature>
<keyword evidence="2" id="KW-1185">Reference proteome</keyword>
<evidence type="ECO:0000313" key="1">
    <source>
        <dbReference type="EMBL" id="RKO98201.1"/>
    </source>
</evidence>
<organism evidence="1 2">
    <name type="scientific">Caulochytrium protostelioides</name>
    <dbReference type="NCBI Taxonomy" id="1555241"/>
    <lineage>
        <taxon>Eukaryota</taxon>
        <taxon>Fungi</taxon>
        <taxon>Fungi incertae sedis</taxon>
        <taxon>Chytridiomycota</taxon>
        <taxon>Chytridiomycota incertae sedis</taxon>
        <taxon>Chytridiomycetes</taxon>
        <taxon>Caulochytriales</taxon>
        <taxon>Caulochytriaceae</taxon>
        <taxon>Caulochytrium</taxon>
    </lineage>
</organism>
<reference evidence="2" key="1">
    <citation type="journal article" date="2018" name="Nat. Microbiol.">
        <title>Leveraging single-cell genomics to expand the fungal tree of life.</title>
        <authorList>
            <person name="Ahrendt S.R."/>
            <person name="Quandt C.A."/>
            <person name="Ciobanu D."/>
            <person name="Clum A."/>
            <person name="Salamov A."/>
            <person name="Andreopoulos B."/>
            <person name="Cheng J.F."/>
            <person name="Woyke T."/>
            <person name="Pelin A."/>
            <person name="Henrissat B."/>
            <person name="Reynolds N.K."/>
            <person name="Benny G.L."/>
            <person name="Smith M.E."/>
            <person name="James T.Y."/>
            <person name="Grigoriev I.V."/>
        </authorList>
    </citation>
    <scope>NUCLEOTIDE SEQUENCE [LARGE SCALE GENOMIC DNA]</scope>
    <source>
        <strain evidence="2">ATCC 52028</strain>
    </source>
</reference>
<evidence type="ECO:0000313" key="2">
    <source>
        <dbReference type="Proteomes" id="UP000274922"/>
    </source>
</evidence>
<dbReference type="AlphaFoldDB" id="A0A4P9WXJ7"/>
<name>A0A4P9WXJ7_9FUNG</name>
<accession>A0A4P9WXJ7</accession>
<proteinExistence type="predicted"/>
<gene>
    <name evidence="1" type="ORF">CXG81DRAFT_21553</name>
</gene>
<dbReference type="EMBL" id="ML014645">
    <property type="protein sequence ID" value="RKO98201.1"/>
    <property type="molecule type" value="Genomic_DNA"/>
</dbReference>